<evidence type="ECO:0000313" key="1">
    <source>
        <dbReference type="EMBL" id="TGZ62482.1"/>
    </source>
</evidence>
<sequence length="102" mass="12291">MIQTHTYIMWMPDCDRSSLCCMRRHRRNASRRRIRNIPVDNRWKNDVYDFDDSDDDDGDDDDVIDNIRHNGKFTSTVVDRYVKPVDWHAGLELSEIQVNHYF</sequence>
<evidence type="ECO:0000313" key="2">
    <source>
        <dbReference type="Proteomes" id="UP000308267"/>
    </source>
</evidence>
<reference evidence="1 2" key="1">
    <citation type="journal article" date="2019" name="BMC Genomics">
        <title>New insights from Opisthorchis felineus genome: update on genomics of the epidemiologically important liver flukes.</title>
        <authorList>
            <person name="Ershov N.I."/>
            <person name="Mordvinov V.A."/>
            <person name="Prokhortchouk E.B."/>
            <person name="Pakharukova M.Y."/>
            <person name="Gunbin K.V."/>
            <person name="Ustyantsev K."/>
            <person name="Genaev M.A."/>
            <person name="Blinov A.G."/>
            <person name="Mazur A."/>
            <person name="Boulygina E."/>
            <person name="Tsygankova S."/>
            <person name="Khrameeva E."/>
            <person name="Chekanov N."/>
            <person name="Fan G."/>
            <person name="Xiao A."/>
            <person name="Zhang H."/>
            <person name="Xu X."/>
            <person name="Yang H."/>
            <person name="Solovyev V."/>
            <person name="Lee S.M."/>
            <person name="Liu X."/>
            <person name="Afonnikov D.A."/>
            <person name="Skryabin K.G."/>
        </authorList>
    </citation>
    <scope>NUCLEOTIDE SEQUENCE [LARGE SCALE GENOMIC DNA]</scope>
    <source>
        <strain evidence="1">AK-0245</strain>
        <tissue evidence="1">Whole organism</tissue>
    </source>
</reference>
<accession>A0A4S2LFZ9</accession>
<keyword evidence="2" id="KW-1185">Reference proteome</keyword>
<dbReference type="OrthoDB" id="6084240at2759"/>
<gene>
    <name evidence="1" type="ORF">CRM22_007416</name>
</gene>
<proteinExistence type="predicted"/>
<comment type="caution">
    <text evidence="1">The sequence shown here is derived from an EMBL/GenBank/DDBJ whole genome shotgun (WGS) entry which is preliminary data.</text>
</comment>
<name>A0A4S2LFZ9_OPIFE</name>
<protein>
    <submittedName>
        <fullName evidence="1">Uncharacterized protein</fullName>
    </submittedName>
</protein>
<dbReference type="AlphaFoldDB" id="A0A4S2LFZ9"/>
<organism evidence="1 2">
    <name type="scientific">Opisthorchis felineus</name>
    <dbReference type="NCBI Taxonomy" id="147828"/>
    <lineage>
        <taxon>Eukaryota</taxon>
        <taxon>Metazoa</taxon>
        <taxon>Spiralia</taxon>
        <taxon>Lophotrochozoa</taxon>
        <taxon>Platyhelminthes</taxon>
        <taxon>Trematoda</taxon>
        <taxon>Digenea</taxon>
        <taxon>Opisthorchiida</taxon>
        <taxon>Opisthorchiata</taxon>
        <taxon>Opisthorchiidae</taxon>
        <taxon>Opisthorchis</taxon>
    </lineage>
</organism>
<dbReference type="Proteomes" id="UP000308267">
    <property type="component" value="Unassembled WGS sequence"/>
</dbReference>
<dbReference type="EMBL" id="SJOL01007501">
    <property type="protein sequence ID" value="TGZ62482.1"/>
    <property type="molecule type" value="Genomic_DNA"/>
</dbReference>